<accession>A0A379FI47</accession>
<dbReference type="EMBL" id="UGTS01000004">
    <property type="protein sequence ID" value="SUC20118.1"/>
    <property type="molecule type" value="Genomic_DNA"/>
</dbReference>
<evidence type="ECO:0000256" key="1">
    <source>
        <dbReference type="SAM" id="Phobius"/>
    </source>
</evidence>
<organism evidence="2 3">
    <name type="scientific">Proteus mirabilis</name>
    <dbReference type="NCBI Taxonomy" id="584"/>
    <lineage>
        <taxon>Bacteria</taxon>
        <taxon>Pseudomonadati</taxon>
        <taxon>Pseudomonadota</taxon>
        <taxon>Gammaproteobacteria</taxon>
        <taxon>Enterobacterales</taxon>
        <taxon>Morganellaceae</taxon>
        <taxon>Proteus</taxon>
    </lineage>
</organism>
<proteinExistence type="predicted"/>
<keyword evidence="1" id="KW-0472">Membrane</keyword>
<feature type="transmembrane region" description="Helical" evidence="1">
    <location>
        <begin position="27"/>
        <end position="56"/>
    </location>
</feature>
<protein>
    <submittedName>
        <fullName evidence="2">Acyl-CoA dehydrogenase</fullName>
        <ecNumber evidence="2">1.3.99.-</ecNumber>
    </submittedName>
</protein>
<dbReference type="Proteomes" id="UP000254191">
    <property type="component" value="Unassembled WGS sequence"/>
</dbReference>
<sequence length="100" mass="11123">MTLLSIVLFLVLIGILSYRKYSLVVSSILLIAYTFVMGLANIWSYWLLLPVALILLPFTLPSIRKAYISAPALKAFQKVMPSMSKTEQEAIDAGNNMVGR</sequence>
<keyword evidence="1" id="KW-0812">Transmembrane</keyword>
<dbReference type="AlphaFoldDB" id="A0A379FI47"/>
<dbReference type="EC" id="1.3.99.-" evidence="2"/>
<gene>
    <name evidence="2" type="primary">fadE_1</name>
    <name evidence="2" type="ORF">NCTC11938_01644</name>
</gene>
<evidence type="ECO:0000313" key="3">
    <source>
        <dbReference type="Proteomes" id="UP000254191"/>
    </source>
</evidence>
<reference evidence="2 3" key="1">
    <citation type="submission" date="2018-06" db="EMBL/GenBank/DDBJ databases">
        <authorList>
            <consortium name="Pathogen Informatics"/>
            <person name="Doyle S."/>
        </authorList>
    </citation>
    <scope>NUCLEOTIDE SEQUENCE [LARGE SCALE GENOMIC DNA]</scope>
    <source>
        <strain evidence="2 3">NCTC11938</strain>
    </source>
</reference>
<keyword evidence="2" id="KW-0560">Oxidoreductase</keyword>
<keyword evidence="1" id="KW-1133">Transmembrane helix</keyword>
<dbReference type="GO" id="GO:0016491">
    <property type="term" value="F:oxidoreductase activity"/>
    <property type="evidence" value="ECO:0007669"/>
    <property type="project" value="UniProtKB-KW"/>
</dbReference>
<name>A0A379FI47_PROMI</name>
<evidence type="ECO:0000313" key="2">
    <source>
        <dbReference type="EMBL" id="SUC20118.1"/>
    </source>
</evidence>